<reference evidence="3" key="1">
    <citation type="submission" date="2016-11" db="UniProtKB">
        <authorList>
            <consortium name="WormBaseParasite"/>
        </authorList>
    </citation>
    <scope>IDENTIFICATION</scope>
</reference>
<dbReference type="eggNOG" id="ENOG502TFP9">
    <property type="taxonomic scope" value="Eukaryota"/>
</dbReference>
<dbReference type="WBParaSite" id="Csp11.Scaffold629.g14133.t1">
    <property type="protein sequence ID" value="Csp11.Scaffold629.g14133.t1"/>
    <property type="gene ID" value="Csp11.Scaffold629.g14133"/>
</dbReference>
<dbReference type="InterPro" id="IPR015897">
    <property type="entry name" value="CHK_kinase-like"/>
</dbReference>
<sequence>MSLYEPADGLLGTHVTWTDVEREMQRVLGTKATFGPNRQISDIGDMKGFMSKIAMIQADWIGASNEDIRNLPDRIAVKMSSELSLYNFSTLVCEEQWDVEKMKSMTSLVKELHNREVDMYRIIQRERPECPTVHVLALEAFTELTPLKAYIISEYIPNLRHIEMNENVPLEDIWSVVDGIAAFSAMGENMSETEKRTTTIGEIYIEEAIRYFFDEQSPDNMRRNLISLLGVAYEDKVEEAMDIFDLICGTPEIQKNYSRVSEFLGHSPVLMHSDIWPSNLLFSLNKQNKLEFKALIDFQTASLSSPGLDVACLMVTCLSKKDRRSSKSILLDRYYSSFCKSLKSPHSIPYSREQLSDSYDICFPAAVILMLPFILSFSLKLGDNIPEESVDKLAGIIEELVSIHKSNLIKFPKFFA</sequence>
<evidence type="ECO:0000313" key="3">
    <source>
        <dbReference type="WBParaSite" id="Csp11.Scaffold629.g14133.t1"/>
    </source>
</evidence>
<evidence type="ECO:0000259" key="1">
    <source>
        <dbReference type="SMART" id="SM00587"/>
    </source>
</evidence>
<evidence type="ECO:0000313" key="2">
    <source>
        <dbReference type="Proteomes" id="UP000095282"/>
    </source>
</evidence>
<name>A0A1I7U2A8_9PELO</name>
<accession>A0A1I7U2A8</accession>
<dbReference type="SUPFAM" id="SSF56112">
    <property type="entry name" value="Protein kinase-like (PK-like)"/>
    <property type="match status" value="1"/>
</dbReference>
<dbReference type="Pfam" id="PF07914">
    <property type="entry name" value="DUF1679"/>
    <property type="match status" value="1"/>
</dbReference>
<proteinExistence type="predicted"/>
<dbReference type="SMART" id="SM00587">
    <property type="entry name" value="CHK"/>
    <property type="match status" value="1"/>
</dbReference>
<dbReference type="Gene3D" id="3.90.1200.10">
    <property type="match status" value="1"/>
</dbReference>
<feature type="domain" description="CHK kinase-like" evidence="1">
    <location>
        <begin position="150"/>
        <end position="344"/>
    </location>
</feature>
<dbReference type="PANTHER" id="PTHR23020">
    <property type="entry name" value="UNCHARACTERIZED NUCLEAR HORMONE RECEPTOR-RELATED"/>
    <property type="match status" value="1"/>
</dbReference>
<dbReference type="PANTHER" id="PTHR23020:SF17">
    <property type="entry name" value="CHK KINASE-LIKE DOMAIN-CONTAINING PROTEIN"/>
    <property type="match status" value="1"/>
</dbReference>
<protein>
    <submittedName>
        <fullName evidence="3">CHK domain-containing protein</fullName>
    </submittedName>
</protein>
<dbReference type="Proteomes" id="UP000095282">
    <property type="component" value="Unplaced"/>
</dbReference>
<keyword evidence="2" id="KW-1185">Reference proteome</keyword>
<organism evidence="2 3">
    <name type="scientific">Caenorhabditis tropicalis</name>
    <dbReference type="NCBI Taxonomy" id="1561998"/>
    <lineage>
        <taxon>Eukaryota</taxon>
        <taxon>Metazoa</taxon>
        <taxon>Ecdysozoa</taxon>
        <taxon>Nematoda</taxon>
        <taxon>Chromadorea</taxon>
        <taxon>Rhabditida</taxon>
        <taxon>Rhabditina</taxon>
        <taxon>Rhabditomorpha</taxon>
        <taxon>Rhabditoidea</taxon>
        <taxon>Rhabditidae</taxon>
        <taxon>Peloderinae</taxon>
        <taxon>Caenorhabditis</taxon>
    </lineage>
</organism>
<dbReference type="InterPro" id="IPR012877">
    <property type="entry name" value="Dhs-27"/>
</dbReference>
<dbReference type="InterPro" id="IPR011009">
    <property type="entry name" value="Kinase-like_dom_sf"/>
</dbReference>
<dbReference type="InterPro" id="IPR052961">
    <property type="entry name" value="Oxido-Kinase-like_Enzymes"/>
</dbReference>
<dbReference type="AlphaFoldDB" id="A0A1I7U2A8"/>